<name>A0A5C8P248_9BACI</name>
<dbReference type="GO" id="GO:0004633">
    <property type="term" value="F:phosphopantothenoylcysteine decarboxylase activity"/>
    <property type="evidence" value="ECO:0007669"/>
    <property type="project" value="UniProtKB-UniRule"/>
</dbReference>
<feature type="active site" description="Proton donor" evidence="3">
    <location>
        <position position="157"/>
    </location>
</feature>
<comment type="cofactor">
    <cofactor evidence="3">
        <name>FMN</name>
        <dbReference type="ChEBI" id="CHEBI:58210"/>
    </cofactor>
    <text evidence="3">Binds 1 FMN per subunit.</text>
</comment>
<comment type="similarity">
    <text evidence="3 4">In the N-terminal section; belongs to the HFCD (homo-oligomeric flavin containing Cys decarboxylase) superfamily.</text>
</comment>
<dbReference type="InterPro" id="IPR003382">
    <property type="entry name" value="Flavoprotein"/>
</dbReference>
<comment type="similarity">
    <text evidence="3 4">In the C-terminal section; belongs to the PPC synthetase family.</text>
</comment>
<dbReference type="NCBIfam" id="TIGR00521">
    <property type="entry name" value="coaBC_dfp"/>
    <property type="match status" value="1"/>
</dbReference>
<feature type="region of interest" description="Phosphopantothenate--cysteine ligase" evidence="3">
    <location>
        <begin position="190"/>
        <end position="402"/>
    </location>
</feature>
<dbReference type="Gene3D" id="3.40.50.10300">
    <property type="entry name" value="CoaB-like"/>
    <property type="match status" value="1"/>
</dbReference>
<comment type="function">
    <text evidence="3">Catalyzes two sequential steps in the biosynthesis of coenzyme A. In the first step cysteine is conjugated to 4'-phosphopantothenate to form 4-phosphopantothenoylcysteine. In the second step the latter compound is decarboxylated to form 4'-phosphopantotheine.</text>
</comment>
<organism evidence="7 8">
    <name type="scientific">Cerasibacillus terrae</name>
    <dbReference type="NCBI Taxonomy" id="2498845"/>
    <lineage>
        <taxon>Bacteria</taxon>
        <taxon>Bacillati</taxon>
        <taxon>Bacillota</taxon>
        <taxon>Bacilli</taxon>
        <taxon>Bacillales</taxon>
        <taxon>Bacillaceae</taxon>
        <taxon>Cerasibacillus</taxon>
    </lineage>
</organism>
<dbReference type="PANTHER" id="PTHR14359">
    <property type="entry name" value="HOMO-OLIGOMERIC FLAVIN CONTAINING CYS DECARBOXYLASE FAMILY"/>
    <property type="match status" value="1"/>
</dbReference>
<dbReference type="EMBL" id="VDUW01000001">
    <property type="protein sequence ID" value="TXL67631.1"/>
    <property type="molecule type" value="Genomic_DNA"/>
</dbReference>
<dbReference type="AlphaFoldDB" id="A0A5C8P248"/>
<feature type="region of interest" description="Phosphopantothenoylcysteine decarboxylase" evidence="3">
    <location>
        <begin position="1"/>
        <end position="189"/>
    </location>
</feature>
<evidence type="ECO:0000256" key="2">
    <source>
        <dbReference type="ARBA" id="ARBA00023239"/>
    </source>
</evidence>
<comment type="pathway">
    <text evidence="3 4">Cofactor biosynthesis; coenzyme A biosynthesis; CoA from (R)-pantothenate: step 3/5.</text>
</comment>
<sequence length="402" mass="44722">MVANKKIVLGVTGGIAAYKACALTSKLTQEGAEVKVIMTESATKFVTPLTFQALSRNPVYTDTFDEKDPLKIAHIDLADWADYIVIAPATANIIGKLANGIADDMLTTTILATKASIFIAPAMNVNMYEHPAVMKHLNTLKKWGYQFIEPNAGYLACGWTGKGRLEEPEIIINVLKEQEAQTKLFSDKKILVSAGPTREKIDPVRYLTNRSTGKMGFSIAEAAANFGAEVTLVAGPVEETLEHRHVKRIDIITAEEMYETMNEQFPLHDIVIMSAAVADYRPKTIHKEKMKKQSGDMKLEMERTKDVLLSLGEKKKEQFLVGFAAETNEPLVNGRKKLKRKNLDAIIVNDVSKQGAGFAGDTNIVTYINRKEQEEMIPLAMKKDIAKEILKRIHRDLKDETN</sequence>
<dbReference type="GO" id="GO:0046872">
    <property type="term" value="F:metal ion binding"/>
    <property type="evidence" value="ECO:0007669"/>
    <property type="project" value="UniProtKB-KW"/>
</dbReference>
<comment type="catalytic activity">
    <reaction evidence="3 4">
        <text>(R)-4'-phosphopantothenate + L-cysteine + CTP = N-[(R)-4-phosphopantothenoyl]-L-cysteine + CMP + diphosphate + H(+)</text>
        <dbReference type="Rhea" id="RHEA:19397"/>
        <dbReference type="ChEBI" id="CHEBI:10986"/>
        <dbReference type="ChEBI" id="CHEBI:15378"/>
        <dbReference type="ChEBI" id="CHEBI:33019"/>
        <dbReference type="ChEBI" id="CHEBI:35235"/>
        <dbReference type="ChEBI" id="CHEBI:37563"/>
        <dbReference type="ChEBI" id="CHEBI:59458"/>
        <dbReference type="ChEBI" id="CHEBI:60377"/>
        <dbReference type="EC" id="6.3.2.5"/>
    </reaction>
</comment>
<keyword evidence="1 3" id="KW-0210">Decarboxylase</keyword>
<dbReference type="GO" id="GO:0004632">
    <property type="term" value="F:phosphopantothenate--cysteine ligase activity"/>
    <property type="evidence" value="ECO:0007669"/>
    <property type="project" value="UniProtKB-UniRule"/>
</dbReference>
<comment type="cofactor">
    <cofactor evidence="3">
        <name>Mg(2+)</name>
        <dbReference type="ChEBI" id="CHEBI:18420"/>
    </cofactor>
</comment>
<dbReference type="Gene3D" id="3.40.50.1950">
    <property type="entry name" value="Flavin prenyltransferase-like"/>
    <property type="match status" value="1"/>
</dbReference>
<dbReference type="GO" id="GO:0010181">
    <property type="term" value="F:FMN binding"/>
    <property type="evidence" value="ECO:0007669"/>
    <property type="project" value="UniProtKB-UniRule"/>
</dbReference>
<dbReference type="PANTHER" id="PTHR14359:SF6">
    <property type="entry name" value="PHOSPHOPANTOTHENOYLCYSTEINE DECARBOXYLASE"/>
    <property type="match status" value="1"/>
</dbReference>
<keyword evidence="3" id="KW-0479">Metal-binding</keyword>
<comment type="caution">
    <text evidence="3">Lacks conserved residue(s) required for the propagation of feature annotation.</text>
</comment>
<protein>
    <recommendedName>
        <fullName evidence="3">Coenzyme A biosynthesis bifunctional protein CoaBC</fullName>
    </recommendedName>
    <alternativeName>
        <fullName evidence="3">DNA/pantothenate metabolism flavoprotein</fullName>
    </alternativeName>
    <alternativeName>
        <fullName evidence="3">Phosphopantothenoylcysteine synthetase/decarboxylase</fullName>
        <shortName evidence="3">PPCS-PPCDC</shortName>
    </alternativeName>
    <domain>
        <recommendedName>
            <fullName evidence="3">Phosphopantothenoylcysteine decarboxylase</fullName>
            <shortName evidence="3">PPC decarboxylase</shortName>
            <shortName evidence="3">PPC-DC</shortName>
            <ecNumber evidence="3">4.1.1.36</ecNumber>
        </recommendedName>
        <alternativeName>
            <fullName evidence="3">CoaC</fullName>
        </alternativeName>
    </domain>
    <domain>
        <recommendedName>
            <fullName evidence="3">Phosphopantothenate--cysteine ligase</fullName>
            <ecNumber evidence="3">6.3.2.5</ecNumber>
        </recommendedName>
        <alternativeName>
            <fullName evidence="3">CoaB</fullName>
        </alternativeName>
        <alternativeName>
            <fullName evidence="3">Phosphopantothenoylcysteine synthetase</fullName>
            <shortName evidence="3">PPC synthetase</shortName>
            <shortName evidence="3">PPC-S</shortName>
        </alternativeName>
    </domain>
</protein>
<dbReference type="GO" id="GO:0015941">
    <property type="term" value="P:pantothenate catabolic process"/>
    <property type="evidence" value="ECO:0007669"/>
    <property type="project" value="InterPro"/>
</dbReference>
<dbReference type="InterPro" id="IPR007085">
    <property type="entry name" value="DNA/pantothenate-metab_flavo_C"/>
</dbReference>
<evidence type="ECO:0000256" key="3">
    <source>
        <dbReference type="HAMAP-Rule" id="MF_02225"/>
    </source>
</evidence>
<evidence type="ECO:0000313" key="8">
    <source>
        <dbReference type="Proteomes" id="UP000321574"/>
    </source>
</evidence>
<keyword evidence="3 4" id="KW-0288">FMN</keyword>
<dbReference type="GO" id="GO:0015937">
    <property type="term" value="P:coenzyme A biosynthetic process"/>
    <property type="evidence" value="ECO:0007669"/>
    <property type="project" value="UniProtKB-UniRule"/>
</dbReference>
<dbReference type="InterPro" id="IPR036551">
    <property type="entry name" value="Flavin_trans-like"/>
</dbReference>
<dbReference type="GO" id="GO:0071513">
    <property type="term" value="C:phosphopantothenoylcysteine decarboxylase complex"/>
    <property type="evidence" value="ECO:0007669"/>
    <property type="project" value="TreeGrafter"/>
</dbReference>
<dbReference type="EC" id="6.3.2.5" evidence="3"/>
<dbReference type="SUPFAM" id="SSF52507">
    <property type="entry name" value="Homo-oligomeric flavin-containing Cys decarboxylases, HFCD"/>
    <property type="match status" value="1"/>
</dbReference>
<feature type="domain" description="DNA/pantothenate metabolism flavoprotein C-terminal" evidence="6">
    <location>
        <begin position="186"/>
        <end position="394"/>
    </location>
</feature>
<feature type="binding site" evidence="3">
    <location>
        <position position="279"/>
    </location>
    <ligand>
        <name>CTP</name>
        <dbReference type="ChEBI" id="CHEBI:37563"/>
    </ligand>
</feature>
<keyword evidence="3 4" id="KW-0285">Flavoprotein</keyword>
<comment type="pathway">
    <text evidence="3 4">Cofactor biosynthesis; coenzyme A biosynthesis; CoA from (R)-pantothenate: step 2/5.</text>
</comment>
<keyword evidence="3" id="KW-0511">Multifunctional enzyme</keyword>
<comment type="catalytic activity">
    <reaction evidence="3 4">
        <text>N-[(R)-4-phosphopantothenoyl]-L-cysteine + H(+) = (R)-4'-phosphopantetheine + CO2</text>
        <dbReference type="Rhea" id="RHEA:16793"/>
        <dbReference type="ChEBI" id="CHEBI:15378"/>
        <dbReference type="ChEBI" id="CHEBI:16526"/>
        <dbReference type="ChEBI" id="CHEBI:59458"/>
        <dbReference type="ChEBI" id="CHEBI:61723"/>
        <dbReference type="EC" id="4.1.1.36"/>
    </reaction>
</comment>
<evidence type="ECO:0000259" key="6">
    <source>
        <dbReference type="Pfam" id="PF04127"/>
    </source>
</evidence>
<dbReference type="InterPro" id="IPR035929">
    <property type="entry name" value="CoaB-like_sf"/>
</dbReference>
<dbReference type="InterPro" id="IPR005252">
    <property type="entry name" value="CoaBC"/>
</dbReference>
<dbReference type="OrthoDB" id="9802554at2"/>
<feature type="binding site" evidence="3">
    <location>
        <position position="341"/>
    </location>
    <ligand>
        <name>CTP</name>
        <dbReference type="ChEBI" id="CHEBI:37563"/>
    </ligand>
</feature>
<proteinExistence type="inferred from homology"/>
<dbReference type="HAMAP" id="MF_02225">
    <property type="entry name" value="CoaBC"/>
    <property type="match status" value="1"/>
</dbReference>
<evidence type="ECO:0000259" key="5">
    <source>
        <dbReference type="Pfam" id="PF02441"/>
    </source>
</evidence>
<reference evidence="7 8" key="1">
    <citation type="submission" date="2019-06" db="EMBL/GenBank/DDBJ databases">
        <title>Cerasibacillus sp. nov., isolated from maize field.</title>
        <authorList>
            <person name="Lin S.-Y."/>
            <person name="Tsai C.-F."/>
            <person name="Young C.-C."/>
        </authorList>
    </citation>
    <scope>NUCLEOTIDE SEQUENCE [LARGE SCALE GENOMIC DNA]</scope>
    <source>
        <strain evidence="7 8">CC-CFT480</strain>
    </source>
</reference>
<dbReference type="RefSeq" id="WP_147665229.1">
    <property type="nucleotide sequence ID" value="NZ_VDUW01000001.1"/>
</dbReference>
<gene>
    <name evidence="3 7" type="primary">coaBC</name>
    <name evidence="7" type="ORF">FHP05_01040</name>
</gene>
<dbReference type="Pfam" id="PF02441">
    <property type="entry name" value="Flavoprotein"/>
    <property type="match status" value="1"/>
</dbReference>
<keyword evidence="3 4" id="KW-0436">Ligase</keyword>
<evidence type="ECO:0000256" key="1">
    <source>
        <dbReference type="ARBA" id="ARBA00022793"/>
    </source>
</evidence>
<keyword evidence="8" id="KW-1185">Reference proteome</keyword>
<comment type="caution">
    <text evidence="7">The sequence shown here is derived from an EMBL/GenBank/DDBJ whole genome shotgun (WGS) entry which is preliminary data.</text>
</comment>
<keyword evidence="2 3" id="KW-0456">Lyase</keyword>
<evidence type="ECO:0000313" key="7">
    <source>
        <dbReference type="EMBL" id="TXL67631.1"/>
    </source>
</evidence>
<dbReference type="SUPFAM" id="SSF102645">
    <property type="entry name" value="CoaB-like"/>
    <property type="match status" value="1"/>
</dbReference>
<dbReference type="UniPathway" id="UPA00241">
    <property type="reaction ID" value="UER00353"/>
</dbReference>
<dbReference type="Proteomes" id="UP000321574">
    <property type="component" value="Unassembled WGS sequence"/>
</dbReference>
<keyword evidence="3" id="KW-0460">Magnesium</keyword>
<evidence type="ECO:0000256" key="4">
    <source>
        <dbReference type="RuleBase" id="RU364078"/>
    </source>
</evidence>
<dbReference type="Pfam" id="PF04127">
    <property type="entry name" value="DFP"/>
    <property type="match status" value="1"/>
</dbReference>
<feature type="domain" description="Flavoprotein" evidence="5">
    <location>
        <begin position="5"/>
        <end position="172"/>
    </location>
</feature>
<feature type="binding site" evidence="3">
    <location>
        <position position="323"/>
    </location>
    <ligand>
        <name>CTP</name>
        <dbReference type="ChEBI" id="CHEBI:37563"/>
    </ligand>
</feature>
<comment type="function">
    <text evidence="4">Catalyzes two steps in the biosynthesis of coenzyme A. In the first step cysteine is conjugated to 4'-phosphopantothenate to form 4-phosphopantothenoylcysteine, in the latter compound is decarboxylated to form 4'-phosphopantotheine.</text>
</comment>
<feature type="binding site" evidence="3">
    <location>
        <position position="289"/>
    </location>
    <ligand>
        <name>CTP</name>
        <dbReference type="ChEBI" id="CHEBI:37563"/>
    </ligand>
</feature>
<dbReference type="EC" id="4.1.1.36" evidence="3"/>
<accession>A0A5C8P248</accession>
<feature type="binding site" evidence="3">
    <location>
        <position position="337"/>
    </location>
    <ligand>
        <name>CTP</name>
        <dbReference type="ChEBI" id="CHEBI:37563"/>
    </ligand>
</feature>